<dbReference type="InterPro" id="IPR013217">
    <property type="entry name" value="Methyltransf_12"/>
</dbReference>
<evidence type="ECO:0000313" key="2">
    <source>
        <dbReference type="EMBL" id="CAB4561680.1"/>
    </source>
</evidence>
<gene>
    <name evidence="2" type="ORF">UFOPK1493_01831</name>
</gene>
<dbReference type="PANTHER" id="PTHR43861:SF1">
    <property type="entry name" value="TRANS-ACONITATE 2-METHYLTRANSFERASE"/>
    <property type="match status" value="1"/>
</dbReference>
<protein>
    <submittedName>
        <fullName evidence="2">Unannotated protein</fullName>
    </submittedName>
</protein>
<dbReference type="CDD" id="cd02440">
    <property type="entry name" value="AdoMet_MTases"/>
    <property type="match status" value="1"/>
</dbReference>
<organism evidence="2">
    <name type="scientific">freshwater metagenome</name>
    <dbReference type="NCBI Taxonomy" id="449393"/>
    <lineage>
        <taxon>unclassified sequences</taxon>
        <taxon>metagenomes</taxon>
        <taxon>ecological metagenomes</taxon>
    </lineage>
</organism>
<evidence type="ECO:0000259" key="1">
    <source>
        <dbReference type="Pfam" id="PF08242"/>
    </source>
</evidence>
<proteinExistence type="predicted"/>
<name>A0A6J6DCH1_9ZZZZ</name>
<dbReference type="EMBL" id="CAEZSR010000062">
    <property type="protein sequence ID" value="CAB4561680.1"/>
    <property type="molecule type" value="Genomic_DNA"/>
</dbReference>
<reference evidence="2" key="1">
    <citation type="submission" date="2020-05" db="EMBL/GenBank/DDBJ databases">
        <authorList>
            <person name="Chiriac C."/>
            <person name="Salcher M."/>
            <person name="Ghai R."/>
            <person name="Kavagutti S V."/>
        </authorList>
    </citation>
    <scope>NUCLEOTIDE SEQUENCE</scope>
</reference>
<feature type="domain" description="Methyltransferase type 12" evidence="1">
    <location>
        <begin position="44"/>
        <end position="137"/>
    </location>
</feature>
<dbReference type="AlphaFoldDB" id="A0A6J6DCH1"/>
<dbReference type="InterPro" id="IPR029063">
    <property type="entry name" value="SAM-dependent_MTases_sf"/>
</dbReference>
<dbReference type="PANTHER" id="PTHR43861">
    <property type="entry name" value="TRANS-ACONITATE 2-METHYLTRANSFERASE-RELATED"/>
    <property type="match status" value="1"/>
</dbReference>
<accession>A0A6J6DCH1</accession>
<dbReference type="Pfam" id="PF08242">
    <property type="entry name" value="Methyltransf_12"/>
    <property type="match status" value="1"/>
</dbReference>
<sequence length="205" mass="22613">MPLRDSLLSSRAGYTLFRKVVRADRSMRTIVDEYVRPRARQTVLDLGCGTGDLARMLAADVTYIGVDHNPAYLNVDAMATTLGGRHFVNADLAELHSLTLPEVHIAVALGVLHHLPDEVVVRVLSSAAKLLGEEGRLVTIDPVFWPEQAASARIMMAMDRGRFVRQAEHYSMLVSQVFPQATMTIRHDLNAFPYSHCIFEAGGSA</sequence>
<dbReference type="SUPFAM" id="SSF53335">
    <property type="entry name" value="S-adenosyl-L-methionine-dependent methyltransferases"/>
    <property type="match status" value="1"/>
</dbReference>
<dbReference type="Gene3D" id="3.40.50.150">
    <property type="entry name" value="Vaccinia Virus protein VP39"/>
    <property type="match status" value="1"/>
</dbReference>